<dbReference type="EMBL" id="JAGQFT010000024">
    <property type="protein sequence ID" value="MBR0561858.1"/>
    <property type="molecule type" value="Genomic_DNA"/>
</dbReference>
<sequence>MAEPLNYTPRPPQIGPTAQEELDRLVETLHAHGVLRFANDLVASNTRIAEVLANGLNMPGSRRAIQNAATVFMALSQIEPRDCYRVSMALKDGLQALAREAPAADEESGAPGVKGVYRMLHDEDLWRAVTPFVDALKAFAHGMEREVDKPISDFTGKPSSA</sequence>
<evidence type="ECO:0000313" key="3">
    <source>
        <dbReference type="Proteomes" id="UP000675747"/>
    </source>
</evidence>
<keyword evidence="3" id="KW-1185">Reference proteome</keyword>
<organism evidence="1">
    <name type="scientific">Coralloluteibacterium stylophorae</name>
    <dbReference type="NCBI Taxonomy" id="1776034"/>
    <lineage>
        <taxon>Bacteria</taxon>
        <taxon>Pseudomonadati</taxon>
        <taxon>Pseudomonadota</taxon>
        <taxon>Gammaproteobacteria</taxon>
        <taxon>Lysobacterales</taxon>
        <taxon>Lysobacteraceae</taxon>
        <taxon>Coralloluteibacterium</taxon>
    </lineage>
</organism>
<protein>
    <submittedName>
        <fullName evidence="1">DUF1641 domain-containing protein</fullName>
    </submittedName>
</protein>
<comment type="caution">
    <text evidence="1">The sequence shown here is derived from an EMBL/GenBank/DDBJ whole genome shotgun (WGS) entry which is preliminary data.</text>
</comment>
<dbReference type="AlphaFoldDB" id="A0A8J7VU55"/>
<evidence type="ECO:0000313" key="2">
    <source>
        <dbReference type="EMBL" id="MBS7456979.1"/>
    </source>
</evidence>
<reference evidence="1" key="2">
    <citation type="submission" date="2021-04" db="EMBL/GenBank/DDBJ databases">
        <authorList>
            <person name="Karlyshev A.V."/>
        </authorList>
    </citation>
    <scope>NUCLEOTIDE SEQUENCE</scope>
    <source>
        <strain evidence="1">LMG 29479</strain>
    </source>
</reference>
<dbReference type="Proteomes" id="UP000675747">
    <property type="component" value="Unassembled WGS sequence"/>
</dbReference>
<reference evidence="2 3" key="1">
    <citation type="journal article" date="2021" name="Microbiol. Resour. Announc.">
        <title>Draft Genome Sequence of Coralloluteibacterium stylophorae LMG 29479T.</title>
        <authorList>
            <person name="Karlyshev A.V."/>
            <person name="Kudryashova E.B."/>
            <person name="Ariskina E.V."/>
            <person name="Conroy A.P."/>
            <person name="Abidueva E.Y."/>
        </authorList>
    </citation>
    <scope>NUCLEOTIDE SEQUENCE [LARGE SCALE GENOMIC DNA]</scope>
    <source>
        <strain evidence="2 3">LMG 29479</strain>
    </source>
</reference>
<dbReference type="EMBL" id="JAGQFT020000004">
    <property type="protein sequence ID" value="MBS7456979.1"/>
    <property type="molecule type" value="Genomic_DNA"/>
</dbReference>
<evidence type="ECO:0000313" key="1">
    <source>
        <dbReference type="EMBL" id="MBR0561858.1"/>
    </source>
</evidence>
<dbReference type="RefSeq" id="WP_211925823.1">
    <property type="nucleotide sequence ID" value="NZ_JAGQFT020000004.1"/>
</dbReference>
<accession>A0A8J7VU55</accession>
<proteinExistence type="predicted"/>
<name>A0A8J7VU55_9GAMM</name>
<gene>
    <name evidence="2" type="ORF">KB893_007505</name>
    <name evidence="1" type="ORF">KB893_04920</name>
</gene>